<evidence type="ECO:0000313" key="4">
    <source>
        <dbReference type="EMBL" id="PWN27202.1"/>
    </source>
</evidence>
<dbReference type="SUPFAM" id="SSF53187">
    <property type="entry name" value="Zn-dependent exopeptidases"/>
    <property type="match status" value="1"/>
</dbReference>
<gene>
    <name evidence="4" type="ORF">BDZ90DRAFT_232754</name>
</gene>
<dbReference type="Gene3D" id="3.40.630.10">
    <property type="entry name" value="Zn peptidases"/>
    <property type="match status" value="1"/>
</dbReference>
<keyword evidence="5" id="KW-1185">Reference proteome</keyword>
<dbReference type="OrthoDB" id="6119954at2759"/>
<dbReference type="Pfam" id="PF07687">
    <property type="entry name" value="M20_dimer"/>
    <property type="match status" value="1"/>
</dbReference>
<reference evidence="4 5" key="1">
    <citation type="journal article" date="2018" name="Mol. Biol. Evol.">
        <title>Broad Genomic Sampling Reveals a Smut Pathogenic Ancestry of the Fungal Clade Ustilaginomycotina.</title>
        <authorList>
            <person name="Kijpornyongpan T."/>
            <person name="Mondo S.J."/>
            <person name="Barry K."/>
            <person name="Sandor L."/>
            <person name="Lee J."/>
            <person name="Lipzen A."/>
            <person name="Pangilinan J."/>
            <person name="LaButti K."/>
            <person name="Hainaut M."/>
            <person name="Henrissat B."/>
            <person name="Grigoriev I.V."/>
            <person name="Spatafora J.W."/>
            <person name="Aime M.C."/>
        </authorList>
    </citation>
    <scope>NUCLEOTIDE SEQUENCE [LARGE SCALE GENOMIC DNA]</scope>
    <source>
        <strain evidence="4 5">MCA 5214</strain>
    </source>
</reference>
<dbReference type="Proteomes" id="UP000245884">
    <property type="component" value="Unassembled WGS sequence"/>
</dbReference>
<dbReference type="InterPro" id="IPR017144">
    <property type="entry name" value="Xaa-Arg_dipeptidase"/>
</dbReference>
<proteinExistence type="inferred from homology"/>
<evidence type="ECO:0000256" key="1">
    <source>
        <dbReference type="ARBA" id="ARBA00006247"/>
    </source>
</evidence>
<evidence type="ECO:0000313" key="5">
    <source>
        <dbReference type="Proteomes" id="UP000245884"/>
    </source>
</evidence>
<dbReference type="STRING" id="1569628.A0A316UPH2"/>
<dbReference type="RefSeq" id="XP_025361814.1">
    <property type="nucleotide sequence ID" value="XM_025506371.1"/>
</dbReference>
<dbReference type="FunFam" id="3.30.70.360:FF:000004">
    <property type="entry name" value="Peptidase M20 domain-containing protein 2"/>
    <property type="match status" value="1"/>
</dbReference>
<feature type="domain" description="Peptidase M20 dimerisation" evidence="3">
    <location>
        <begin position="180"/>
        <end position="274"/>
    </location>
</feature>
<dbReference type="GO" id="GO:0016805">
    <property type="term" value="F:dipeptidase activity"/>
    <property type="evidence" value="ECO:0007669"/>
    <property type="project" value="InterPro"/>
</dbReference>
<dbReference type="InterPro" id="IPR052030">
    <property type="entry name" value="Peptidase_M20/M20A_hydrolases"/>
</dbReference>
<dbReference type="SUPFAM" id="SSF55031">
    <property type="entry name" value="Bacterial exopeptidase dimerisation domain"/>
    <property type="match status" value="1"/>
</dbReference>
<evidence type="ECO:0000256" key="2">
    <source>
        <dbReference type="PIRNR" id="PIRNR037226"/>
    </source>
</evidence>
<dbReference type="EMBL" id="KZ819669">
    <property type="protein sequence ID" value="PWN27202.1"/>
    <property type="molecule type" value="Genomic_DNA"/>
</dbReference>
<dbReference type="Gene3D" id="3.30.70.360">
    <property type="match status" value="1"/>
</dbReference>
<dbReference type="NCBIfam" id="TIGR01891">
    <property type="entry name" value="amidohydrolases"/>
    <property type="match status" value="1"/>
</dbReference>
<dbReference type="PANTHER" id="PTHR30575:SF0">
    <property type="entry name" value="XAA-ARG DIPEPTIDASE"/>
    <property type="match status" value="1"/>
</dbReference>
<dbReference type="InterPro" id="IPR011650">
    <property type="entry name" value="Peptidase_M20_dimer"/>
</dbReference>
<dbReference type="InterPro" id="IPR017439">
    <property type="entry name" value="Amidohydrolase"/>
</dbReference>
<evidence type="ECO:0000259" key="3">
    <source>
        <dbReference type="Pfam" id="PF07687"/>
    </source>
</evidence>
<dbReference type="PANTHER" id="PTHR30575">
    <property type="entry name" value="PEPTIDASE M20"/>
    <property type="match status" value="1"/>
</dbReference>
<accession>A0A316UPH2</accession>
<dbReference type="PIRSF" id="PIRSF037226">
    <property type="entry name" value="Amidohydrolase_ACY1L2_prd"/>
    <property type="match status" value="1"/>
</dbReference>
<dbReference type="AlphaFoldDB" id="A0A316UPH2"/>
<dbReference type="InterPro" id="IPR036264">
    <property type="entry name" value="Bact_exopeptidase_dim_dom"/>
</dbReference>
<protein>
    <recommendedName>
        <fullName evidence="2">Peptidase M20 domain-containing protein 2</fullName>
    </recommendedName>
</protein>
<comment type="similarity">
    <text evidence="1 2">Belongs to the peptidase M20A family.</text>
</comment>
<dbReference type="Pfam" id="PF01546">
    <property type="entry name" value="Peptidase_M20"/>
    <property type="match status" value="1"/>
</dbReference>
<sequence>MNKISSTISSYIQSLDSELREFSLKMHARPEVAWEERKTHDLFIDFFKEKHKEWKITPHFGMETAFKMEFEHLPKGYRMKKGEKLPTIGFNSELDALPGIGHACGHNLIAIGGIAASLAVAAALVKHDIPGKVILLGTPAEEVGGGKIALLDKGAYKDMDACAMIHPAPLSTIGSMLAVVTLEVTYTGRTSHAGAAPFEGINAQDAAVLAYNNIAVLRQQLEPTTRTHGIIQGQNWAANVIPGKSKVLWMIRSTDIKKLKDVRDRVRNCFEAAGLATGCKVEIDEKPAYADLRNQASMAADYAQYMKEEYDETYATDSWAASTDFGNVTYALPAIHPIYAIPVKDPKTEGNHTVGFTAAAKTPEAHKLTLKAAEGIAIIGARVVVEGEYRERVRKEWEEWKSKQ</sequence>
<dbReference type="InterPro" id="IPR002933">
    <property type="entry name" value="Peptidase_M20"/>
</dbReference>
<organism evidence="4 5">
    <name type="scientific">Jaminaea rosea</name>
    <dbReference type="NCBI Taxonomy" id="1569628"/>
    <lineage>
        <taxon>Eukaryota</taxon>
        <taxon>Fungi</taxon>
        <taxon>Dikarya</taxon>
        <taxon>Basidiomycota</taxon>
        <taxon>Ustilaginomycotina</taxon>
        <taxon>Exobasidiomycetes</taxon>
        <taxon>Microstromatales</taxon>
        <taxon>Microstromatales incertae sedis</taxon>
        <taxon>Jaminaea</taxon>
    </lineage>
</organism>
<dbReference type="CDD" id="cd05672">
    <property type="entry name" value="M20_ACY1L2-like"/>
    <property type="match status" value="1"/>
</dbReference>
<dbReference type="GeneID" id="37028194"/>
<name>A0A316UPH2_9BASI</name>